<reference evidence="2 3" key="1">
    <citation type="submission" date="2015-09" db="EMBL/GenBank/DDBJ databases">
        <authorList>
            <consortium name="Pathogen Informatics"/>
        </authorList>
    </citation>
    <scope>NUCLEOTIDE SEQUENCE [LARGE SCALE GENOMIC DNA]</scope>
    <source>
        <strain evidence="2 3">2789STDY5608849</strain>
    </source>
</reference>
<dbReference type="InterPro" id="IPR037923">
    <property type="entry name" value="HTH-like"/>
</dbReference>
<protein>
    <recommendedName>
        <fullName evidence="4">AraC-type arabinose-binding/dimerisation domain-containing protein</fullName>
    </recommendedName>
</protein>
<accession>A0A173Y4X5</accession>
<dbReference type="SUPFAM" id="SSF51215">
    <property type="entry name" value="Regulatory protein AraC"/>
    <property type="match status" value="1"/>
</dbReference>
<dbReference type="RefSeq" id="WP_055226144.1">
    <property type="nucleotide sequence ID" value="NZ_CYYV01000002.1"/>
</dbReference>
<proteinExistence type="predicted"/>
<evidence type="ECO:0000256" key="1">
    <source>
        <dbReference type="ARBA" id="ARBA00023125"/>
    </source>
</evidence>
<name>A0A173Y4X5_9FIRM</name>
<evidence type="ECO:0000313" key="2">
    <source>
        <dbReference type="EMBL" id="CUN59211.1"/>
    </source>
</evidence>
<organism evidence="2 3">
    <name type="scientific">Fusicatenibacter saccharivorans</name>
    <dbReference type="NCBI Taxonomy" id="1150298"/>
    <lineage>
        <taxon>Bacteria</taxon>
        <taxon>Bacillati</taxon>
        <taxon>Bacillota</taxon>
        <taxon>Clostridia</taxon>
        <taxon>Lachnospirales</taxon>
        <taxon>Lachnospiraceae</taxon>
        <taxon>Fusicatenibacter</taxon>
    </lineage>
</organism>
<dbReference type="AlphaFoldDB" id="A0A173Y4X5"/>
<dbReference type="EMBL" id="CYYV01000002">
    <property type="protein sequence ID" value="CUN59211.1"/>
    <property type="molecule type" value="Genomic_DNA"/>
</dbReference>
<sequence length="192" mass="22009">MEIIEYEPINLYDGRFCKVFHSDWIQLEKPKDVNLAPHFHWHNSFEFNCSISGTLLCEIGSTMAYVKDNDFLFVNPNVIHKSLENSASFLGFAVLVPVSIIQLFFNPDSKNSPIIEQDVVNRHRKEIMGLLMDIYRYSRSEKPVDLLGMNACVLQIFHILLSESMATPACTTPPPIKIRGFDFFYRISGSTL</sequence>
<evidence type="ECO:0008006" key="4">
    <source>
        <dbReference type="Google" id="ProtNLM"/>
    </source>
</evidence>
<dbReference type="Proteomes" id="UP000095706">
    <property type="component" value="Unassembled WGS sequence"/>
</dbReference>
<evidence type="ECO:0000313" key="3">
    <source>
        <dbReference type="Proteomes" id="UP000095706"/>
    </source>
</evidence>
<gene>
    <name evidence="2" type="ORF">ERS852406_00412</name>
</gene>
<keyword evidence="1" id="KW-0238">DNA-binding</keyword>
<dbReference type="GO" id="GO:0003677">
    <property type="term" value="F:DNA binding"/>
    <property type="evidence" value="ECO:0007669"/>
    <property type="project" value="UniProtKB-KW"/>
</dbReference>